<sequence length="83" mass="9651">MLQPLPYRFSTGFRVSGCRHARRLCLQHMFFSVTFNRVCDCLLHRGDGHERIDVRNPIRIVASLESTMLYRARHNPPARIAGQ</sequence>
<dbReference type="EMBL" id="JAIVEX010000002">
    <property type="protein sequence ID" value="MDB0520879.1"/>
    <property type="molecule type" value="Genomic_DNA"/>
</dbReference>
<gene>
    <name evidence="1" type="ORF">LBW55_04540</name>
</gene>
<dbReference type="RefSeq" id="WP_184852298.1">
    <property type="nucleotide sequence ID" value="NZ_JABZEH010000002.1"/>
</dbReference>
<dbReference type="AlphaFoldDB" id="A0AAE3NH33"/>
<name>A0AAE3NH33_RALSL</name>
<accession>A0AAE3NH33</accession>
<proteinExistence type="predicted"/>
<evidence type="ECO:0000313" key="2">
    <source>
        <dbReference type="Proteomes" id="UP001143674"/>
    </source>
</evidence>
<dbReference type="Proteomes" id="UP001143674">
    <property type="component" value="Unassembled WGS sequence"/>
</dbReference>
<organism evidence="1 2">
    <name type="scientific">Ralstonia solanacearum</name>
    <name type="common">Pseudomonas solanacearum</name>
    <dbReference type="NCBI Taxonomy" id="305"/>
    <lineage>
        <taxon>Bacteria</taxon>
        <taxon>Pseudomonadati</taxon>
        <taxon>Pseudomonadota</taxon>
        <taxon>Betaproteobacteria</taxon>
        <taxon>Burkholderiales</taxon>
        <taxon>Burkholderiaceae</taxon>
        <taxon>Ralstonia</taxon>
        <taxon>Ralstonia solanacearum species complex</taxon>
    </lineage>
</organism>
<reference evidence="1" key="1">
    <citation type="submission" date="2021-09" db="EMBL/GenBank/DDBJ databases">
        <title>Genomic analysis of Ralstonia spp.</title>
        <authorList>
            <person name="Aburjaile F."/>
            <person name="Ariute J.C."/>
            <person name="Pais A.K.L."/>
            <person name="Albuquerque G.M.R."/>
            <person name="Silva A.M.F."/>
            <person name="Brenig B."/>
            <person name="Azevedo V."/>
            <person name="Matiuzzi M."/>
            <person name="Ramos R."/>
            <person name="Goes-Neto A."/>
            <person name="Soares S."/>
            <person name="Iseppon A.M.B."/>
            <person name="Souza E."/>
            <person name="Gama M."/>
        </authorList>
    </citation>
    <scope>NUCLEOTIDE SEQUENCE</scope>
    <source>
        <strain evidence="1">B4</strain>
    </source>
</reference>
<comment type="caution">
    <text evidence="1">The sequence shown here is derived from an EMBL/GenBank/DDBJ whole genome shotgun (WGS) entry which is preliminary data.</text>
</comment>
<evidence type="ECO:0000313" key="1">
    <source>
        <dbReference type="EMBL" id="MDB0520879.1"/>
    </source>
</evidence>
<protein>
    <submittedName>
        <fullName evidence="1">Uncharacterized protein</fullName>
    </submittedName>
</protein>